<feature type="region of interest" description="Disordered" evidence="1">
    <location>
        <begin position="26"/>
        <end position="75"/>
    </location>
</feature>
<dbReference type="PROSITE" id="PS51257">
    <property type="entry name" value="PROKAR_LIPOPROTEIN"/>
    <property type="match status" value="1"/>
</dbReference>
<organism evidence="3 4">
    <name type="scientific">Kribbella flavida (strain DSM 17836 / JCM 10339 / NBRC 14399)</name>
    <dbReference type="NCBI Taxonomy" id="479435"/>
    <lineage>
        <taxon>Bacteria</taxon>
        <taxon>Bacillati</taxon>
        <taxon>Actinomycetota</taxon>
        <taxon>Actinomycetes</taxon>
        <taxon>Propionibacteriales</taxon>
        <taxon>Kribbellaceae</taxon>
        <taxon>Kribbella</taxon>
    </lineage>
</organism>
<dbReference type="KEGG" id="kfl:Kfla_3299"/>
<evidence type="ECO:0008006" key="5">
    <source>
        <dbReference type="Google" id="ProtNLM"/>
    </source>
</evidence>
<gene>
    <name evidence="3" type="ordered locus">Kfla_3299</name>
</gene>
<feature type="signal peptide" evidence="2">
    <location>
        <begin position="1"/>
        <end position="24"/>
    </location>
</feature>
<dbReference type="AlphaFoldDB" id="D2PKP3"/>
<sequence length="223" mass="23532">MRASATRAAAVVLASVLIAACSNGAGSGTGRMPEGVEEQPAGPTTITLPTPTGEPSRTPRPSASTPAKPAKPPAASGARVVVVPGRFGAEPAVQGLVAKYPLYYQALVQRDSDLVKTNFPAFFYADTAINIDAAKASGWVMRPPGSIVVVGTSKQPYGVVRLNLCRSQRLQWWNPKTRKFVVNAPRGTAEAIDMVRTGLGWTMYKVVRPVPTGINCSAVRYPA</sequence>
<dbReference type="HOGENOM" id="CLU_1238857_0_0_11"/>
<protein>
    <recommendedName>
        <fullName evidence="5">Lipoprotein</fullName>
    </recommendedName>
</protein>
<feature type="chain" id="PRO_5003033140" description="Lipoprotein" evidence="2">
    <location>
        <begin position="25"/>
        <end position="223"/>
    </location>
</feature>
<evidence type="ECO:0000313" key="4">
    <source>
        <dbReference type="Proteomes" id="UP000007967"/>
    </source>
</evidence>
<dbReference type="Proteomes" id="UP000007967">
    <property type="component" value="Chromosome"/>
</dbReference>
<keyword evidence="4" id="KW-1185">Reference proteome</keyword>
<evidence type="ECO:0000256" key="2">
    <source>
        <dbReference type="SAM" id="SignalP"/>
    </source>
</evidence>
<accession>D2PKP3</accession>
<keyword evidence="2" id="KW-0732">Signal</keyword>
<dbReference type="RefSeq" id="WP_012920916.1">
    <property type="nucleotide sequence ID" value="NC_013729.1"/>
</dbReference>
<feature type="compositionally biased region" description="Low complexity" evidence="1">
    <location>
        <begin position="40"/>
        <end position="75"/>
    </location>
</feature>
<dbReference type="EMBL" id="CP001736">
    <property type="protein sequence ID" value="ADB32360.1"/>
    <property type="molecule type" value="Genomic_DNA"/>
</dbReference>
<proteinExistence type="predicted"/>
<reference evidence="4" key="1">
    <citation type="submission" date="2009-09" db="EMBL/GenBank/DDBJ databases">
        <title>The complete genome of Kribbella flavida DSM 17836.</title>
        <authorList>
            <consortium name="US DOE Joint Genome Institute (JGI-PGF)"/>
            <person name="Lucas S."/>
            <person name="Copeland A."/>
            <person name="Lapidus A."/>
            <person name="Glavina del Rio T."/>
            <person name="Dalin E."/>
            <person name="Tice H."/>
            <person name="Bruce D."/>
            <person name="Goodwin L."/>
            <person name="Pitluck S."/>
            <person name="Kyrpides N."/>
            <person name="Mavromatis K."/>
            <person name="Ivanova N."/>
            <person name="Saunders E."/>
            <person name="Brettin T."/>
            <person name="Detter J.C."/>
            <person name="Han C."/>
            <person name="Larimer F."/>
            <person name="Land M."/>
            <person name="Hauser L."/>
            <person name="Markowitz V."/>
            <person name="Cheng J.-F."/>
            <person name="Hugenholtz P."/>
            <person name="Woyke T."/>
            <person name="Wu D."/>
            <person name="Pukall R."/>
            <person name="Klenk H.-P."/>
            <person name="Eisen J.A."/>
        </authorList>
    </citation>
    <scope>NUCLEOTIDE SEQUENCE [LARGE SCALE GENOMIC DNA]</scope>
    <source>
        <strain evidence="4">DSM 17836 / JCM 10339 / NBRC 14399</strain>
    </source>
</reference>
<name>D2PKP3_KRIFD</name>
<dbReference type="STRING" id="479435.Kfla_3299"/>
<evidence type="ECO:0000313" key="3">
    <source>
        <dbReference type="EMBL" id="ADB32360.1"/>
    </source>
</evidence>
<evidence type="ECO:0000256" key="1">
    <source>
        <dbReference type="SAM" id="MobiDB-lite"/>
    </source>
</evidence>
<reference evidence="3 4" key="2">
    <citation type="journal article" date="2010" name="Stand. Genomic Sci.">
        <title>Complete genome sequence of Kribbella flavida type strain (IFO 14399).</title>
        <authorList>
            <person name="Pukall R."/>
            <person name="Lapidus A."/>
            <person name="Glavina Del Rio T."/>
            <person name="Copeland A."/>
            <person name="Tice H."/>
            <person name="Cheng J.-F."/>
            <person name="Lucas S."/>
            <person name="Chen F."/>
            <person name="Nolan M."/>
            <person name="LaButti K."/>
            <person name="Pati A."/>
            <person name="Ivanova N."/>
            <person name="Mavrommatis K."/>
            <person name="Mikhailova N."/>
            <person name="Pitluck S."/>
            <person name="Bruce D."/>
            <person name="Goodwin L."/>
            <person name="Land M."/>
            <person name="Hauser L."/>
            <person name="Chang Y.-J."/>
            <person name="Jeffries C.D."/>
            <person name="Chen A."/>
            <person name="Palaniappan K."/>
            <person name="Chain P."/>
            <person name="Rohde M."/>
            <person name="Goeker M."/>
            <person name="Bristow J."/>
            <person name="Eisen J.A."/>
            <person name="Markowitz V."/>
            <person name="Hugenholtz P."/>
            <person name="Kyrpides N.C."/>
            <person name="Klenk H.-P."/>
            <person name="Brettin T."/>
        </authorList>
    </citation>
    <scope>NUCLEOTIDE SEQUENCE [LARGE SCALE GENOMIC DNA]</scope>
    <source>
        <strain evidence="4">DSM 17836 / JCM 10339 / NBRC 14399</strain>
    </source>
</reference>